<keyword evidence="6 7" id="KW-0119">Carbohydrate metabolism</keyword>
<dbReference type="GO" id="GO:0006053">
    <property type="term" value="P:N-acetylmannosamine catabolic process"/>
    <property type="evidence" value="ECO:0007669"/>
    <property type="project" value="TreeGrafter"/>
</dbReference>
<proteinExistence type="inferred from homology"/>
<evidence type="ECO:0000313" key="8">
    <source>
        <dbReference type="EMBL" id="GEN56153.1"/>
    </source>
</evidence>
<dbReference type="InterPro" id="IPR011060">
    <property type="entry name" value="RibuloseP-bd_barrel"/>
</dbReference>
<evidence type="ECO:0000256" key="2">
    <source>
        <dbReference type="ARBA" id="ARBA00002147"/>
    </source>
</evidence>
<organism evidence="8 9">
    <name type="scientific">Halolactibacillus alkaliphilus</name>
    <dbReference type="NCBI Taxonomy" id="442899"/>
    <lineage>
        <taxon>Bacteria</taxon>
        <taxon>Bacillati</taxon>
        <taxon>Bacillota</taxon>
        <taxon>Bacilli</taxon>
        <taxon>Bacillales</taxon>
        <taxon>Bacillaceae</taxon>
        <taxon>Halolactibacillus</taxon>
    </lineage>
</organism>
<dbReference type="AlphaFoldDB" id="A0A511WZM9"/>
<dbReference type="GO" id="GO:0005975">
    <property type="term" value="P:carbohydrate metabolic process"/>
    <property type="evidence" value="ECO:0007669"/>
    <property type="project" value="UniProtKB-UniRule"/>
</dbReference>
<dbReference type="OrthoDB" id="9781704at2"/>
<dbReference type="InterPro" id="IPR013785">
    <property type="entry name" value="Aldolase_TIM"/>
</dbReference>
<dbReference type="InterPro" id="IPR007260">
    <property type="entry name" value="NanE"/>
</dbReference>
<name>A0A511WZM9_9BACI</name>
<reference evidence="8 9" key="1">
    <citation type="submission" date="2019-07" db="EMBL/GenBank/DDBJ databases">
        <title>Whole genome shotgun sequence of Halolactibacillus alkaliphilus NBRC 103919.</title>
        <authorList>
            <person name="Hosoyama A."/>
            <person name="Uohara A."/>
            <person name="Ohji S."/>
            <person name="Ichikawa N."/>
        </authorList>
    </citation>
    <scope>NUCLEOTIDE SEQUENCE [LARGE SCALE GENOMIC DNA]</scope>
    <source>
        <strain evidence="8 9">NBRC 103919</strain>
    </source>
</reference>
<dbReference type="Proteomes" id="UP000321400">
    <property type="component" value="Unassembled WGS sequence"/>
</dbReference>
<dbReference type="FunFam" id="3.20.20.70:FF:000035">
    <property type="entry name" value="Putative N-acetylmannosamine-6-phosphate 2-epimerase"/>
    <property type="match status" value="1"/>
</dbReference>
<keyword evidence="5 7" id="KW-0413">Isomerase</keyword>
<dbReference type="EC" id="5.1.3.9" evidence="7"/>
<dbReference type="EMBL" id="BJYE01000005">
    <property type="protein sequence ID" value="GEN56153.1"/>
    <property type="molecule type" value="Genomic_DNA"/>
</dbReference>
<sequence length="231" mass="24994">MKNSILINKLKGGLIVSCQALENEPLHGSSVMAKMARAAEIGGAVGLRANGISDIKEIKKVTDLPVIGLIKRDYSDSPVYITPTKKEVDELISVGVDMIALDATKRTRPNQESLSSLITYLKKNNQCVMADISTYEEAIDAINMGVDVVSTTLSGYTAYTEKHYQKPNIELVEQLVEGTNVPVFSEGNVDSPQVAKAMLKAGAHAVVVGSAITRPQLITEKFVLCMRKELS</sequence>
<evidence type="ECO:0000256" key="5">
    <source>
        <dbReference type="ARBA" id="ARBA00023235"/>
    </source>
</evidence>
<comment type="pathway">
    <text evidence="3 7">Amino-sugar metabolism; N-acetylneuraminate degradation; D-fructose 6-phosphate from N-acetylneuraminate: step 3/5.</text>
</comment>
<comment type="similarity">
    <text evidence="4 7">Belongs to the NanE family.</text>
</comment>
<evidence type="ECO:0000256" key="6">
    <source>
        <dbReference type="ARBA" id="ARBA00023277"/>
    </source>
</evidence>
<dbReference type="Gene3D" id="3.20.20.70">
    <property type="entry name" value="Aldolase class I"/>
    <property type="match status" value="1"/>
</dbReference>
<dbReference type="CDD" id="cd04729">
    <property type="entry name" value="NanE"/>
    <property type="match status" value="1"/>
</dbReference>
<evidence type="ECO:0000313" key="9">
    <source>
        <dbReference type="Proteomes" id="UP000321400"/>
    </source>
</evidence>
<keyword evidence="9" id="KW-1185">Reference proteome</keyword>
<accession>A0A511WZM9</accession>
<dbReference type="RefSeq" id="WP_089800596.1">
    <property type="nucleotide sequence ID" value="NZ_BJYE01000005.1"/>
</dbReference>
<gene>
    <name evidence="8" type="primary">nanE_2</name>
    <name evidence="7" type="synonym">nanE</name>
    <name evidence="8" type="ORF">HAL01_06170</name>
</gene>
<comment type="function">
    <text evidence="2 7">Converts N-acetylmannosamine-6-phosphate (ManNAc-6-P) to N-acetylglucosamine-6-phosphate (GlcNAc-6-P).</text>
</comment>
<evidence type="ECO:0000256" key="3">
    <source>
        <dbReference type="ARBA" id="ARBA00005081"/>
    </source>
</evidence>
<dbReference type="GO" id="GO:0005829">
    <property type="term" value="C:cytosol"/>
    <property type="evidence" value="ECO:0007669"/>
    <property type="project" value="TreeGrafter"/>
</dbReference>
<evidence type="ECO:0000256" key="1">
    <source>
        <dbReference type="ARBA" id="ARBA00000056"/>
    </source>
</evidence>
<dbReference type="PANTHER" id="PTHR36204:SF1">
    <property type="entry name" value="N-ACETYLMANNOSAMINE-6-PHOSPHATE 2-EPIMERASE-RELATED"/>
    <property type="match status" value="1"/>
</dbReference>
<evidence type="ECO:0000256" key="7">
    <source>
        <dbReference type="HAMAP-Rule" id="MF_01235"/>
    </source>
</evidence>
<dbReference type="PANTHER" id="PTHR36204">
    <property type="entry name" value="N-ACETYLMANNOSAMINE-6-PHOSPHATE 2-EPIMERASE-RELATED"/>
    <property type="match status" value="1"/>
</dbReference>
<comment type="caution">
    <text evidence="8">The sequence shown here is derived from an EMBL/GenBank/DDBJ whole genome shotgun (WGS) entry which is preliminary data.</text>
</comment>
<dbReference type="NCBIfam" id="NF002231">
    <property type="entry name" value="PRK01130.1"/>
    <property type="match status" value="1"/>
</dbReference>
<dbReference type="Pfam" id="PF04131">
    <property type="entry name" value="NanE"/>
    <property type="match status" value="1"/>
</dbReference>
<dbReference type="STRING" id="442899.SAMN05720591_10675"/>
<dbReference type="GO" id="GO:0047465">
    <property type="term" value="F:N-acylglucosamine-6-phosphate 2-epimerase activity"/>
    <property type="evidence" value="ECO:0007669"/>
    <property type="project" value="UniProtKB-EC"/>
</dbReference>
<evidence type="ECO:0000256" key="4">
    <source>
        <dbReference type="ARBA" id="ARBA00007439"/>
    </source>
</evidence>
<protein>
    <recommendedName>
        <fullName evidence="7">Putative N-acetylmannosamine-6-phosphate 2-epimerase</fullName>
        <ecNumber evidence="7">5.1.3.9</ecNumber>
    </recommendedName>
    <alternativeName>
        <fullName evidence="7">ManNAc-6-P epimerase</fullName>
    </alternativeName>
</protein>
<dbReference type="HAMAP" id="MF_01235">
    <property type="entry name" value="ManNAc6P_epimer"/>
    <property type="match status" value="1"/>
</dbReference>
<dbReference type="GO" id="GO:0019262">
    <property type="term" value="P:N-acetylneuraminate catabolic process"/>
    <property type="evidence" value="ECO:0007669"/>
    <property type="project" value="UniProtKB-UniRule"/>
</dbReference>
<dbReference type="SUPFAM" id="SSF51366">
    <property type="entry name" value="Ribulose-phoshate binding barrel"/>
    <property type="match status" value="1"/>
</dbReference>
<comment type="catalytic activity">
    <reaction evidence="1 7">
        <text>an N-acyl-D-glucosamine 6-phosphate = an N-acyl-D-mannosamine 6-phosphate</text>
        <dbReference type="Rhea" id="RHEA:23932"/>
        <dbReference type="ChEBI" id="CHEBI:57599"/>
        <dbReference type="ChEBI" id="CHEBI:57666"/>
        <dbReference type="EC" id="5.1.3.9"/>
    </reaction>
</comment>
<dbReference type="UniPathway" id="UPA00629">
    <property type="reaction ID" value="UER00682"/>
</dbReference>